<dbReference type="RefSeq" id="WP_013149452.1">
    <property type="nucleotide sequence ID" value="NC_014207.1"/>
</dbReference>
<dbReference type="Proteomes" id="UP000000383">
    <property type="component" value="Chromosome"/>
</dbReference>
<evidence type="ECO:0000256" key="3">
    <source>
        <dbReference type="ARBA" id="ARBA00023004"/>
    </source>
</evidence>
<gene>
    <name evidence="7" type="ordered locus">M301_2794</name>
</gene>
<reference evidence="7 8" key="2">
    <citation type="journal article" date="2011" name="J. Bacteriol.">
        <title>Genomes of three methylotrophs from a single niche uncover genetic and metabolic divergence of Methylophilaceae.</title>
        <authorList>
            <person name="Lapidus A."/>
            <person name="Clum A."/>
            <person name="Labutti K."/>
            <person name="Kaluzhnaya M.G."/>
            <person name="Lim S."/>
            <person name="Beck D.A."/>
            <person name="Glavina Del Rio T."/>
            <person name="Nolan M."/>
            <person name="Mavromatis K."/>
            <person name="Huntemann M."/>
            <person name="Lucas S."/>
            <person name="Lidstrom M.E."/>
            <person name="Ivanova N."/>
            <person name="Chistoserdova L."/>
        </authorList>
    </citation>
    <scope>NUCLEOTIDE SEQUENCE [LARGE SCALE GENOMIC DNA]</scope>
    <source>
        <strain evidence="7 8">301</strain>
    </source>
</reference>
<feature type="chain" id="PRO_5003094872" description="Cytochrome c domain-containing protein" evidence="5">
    <location>
        <begin position="22"/>
        <end position="149"/>
    </location>
</feature>
<keyword evidence="5" id="KW-0732">Signal</keyword>
<dbReference type="InterPro" id="IPR036909">
    <property type="entry name" value="Cyt_c-like_dom_sf"/>
</dbReference>
<dbReference type="PROSITE" id="PS51007">
    <property type="entry name" value="CYTC"/>
    <property type="match status" value="1"/>
</dbReference>
<reference evidence="8" key="1">
    <citation type="submission" date="2010-05" db="EMBL/GenBank/DDBJ databases">
        <title>Complete sequence of Methylotenera sp. 301.</title>
        <authorList>
            <person name="Lucas S."/>
            <person name="Copeland A."/>
            <person name="Lapidus A."/>
            <person name="Cheng J.-F."/>
            <person name="Bruce D."/>
            <person name="Goodwin L."/>
            <person name="Pitluck S."/>
            <person name="Clum A."/>
            <person name="Land M."/>
            <person name="Hauser L."/>
            <person name="Kyrpides N."/>
            <person name="Ivanova N."/>
            <person name="Chistoservova L."/>
            <person name="Kalyuzhnaya M."/>
            <person name="Woyke T."/>
        </authorList>
    </citation>
    <scope>NUCLEOTIDE SEQUENCE [LARGE SCALE GENOMIC DNA]</scope>
    <source>
        <strain evidence="8">301</strain>
    </source>
</reference>
<evidence type="ECO:0000256" key="5">
    <source>
        <dbReference type="SAM" id="SignalP"/>
    </source>
</evidence>
<sequence length="149" mass="15998" precursor="true">MKKLSILLVALLGFSAISAHASIANAKKLVLIYHTQAIAENKEFAGPSAEEGKAFFNNKVKTANGKEVACASCHTANPADNGKNIVTGKVIKPLSPVVNTKRFSDFDKVEAKFSQHCVDILGMDCTAAQKANYITYVLTEKTPTVKAKK</sequence>
<keyword evidence="8" id="KW-1185">Reference proteome</keyword>
<accession>D7DPN4</accession>
<evidence type="ECO:0000259" key="6">
    <source>
        <dbReference type="PROSITE" id="PS51007"/>
    </source>
</evidence>
<name>D7DPN4_METV0</name>
<dbReference type="InterPro" id="IPR015170">
    <property type="entry name" value="DUF1924_SHP"/>
</dbReference>
<proteinExistence type="predicted"/>
<dbReference type="eggNOG" id="COG2010">
    <property type="taxonomic scope" value="Bacteria"/>
</dbReference>
<evidence type="ECO:0000256" key="4">
    <source>
        <dbReference type="PROSITE-ProRule" id="PRU00433"/>
    </source>
</evidence>
<dbReference type="Pfam" id="PF09086">
    <property type="entry name" value="DUF1924"/>
    <property type="match status" value="1"/>
</dbReference>
<dbReference type="HOGENOM" id="CLU_146035_0_0_4"/>
<dbReference type="SUPFAM" id="SSF46626">
    <property type="entry name" value="Cytochrome c"/>
    <property type="match status" value="1"/>
</dbReference>
<keyword evidence="2 4" id="KW-0479">Metal-binding</keyword>
<organism evidence="7 8">
    <name type="scientific">Methylotenera versatilis (strain 301)</name>
    <dbReference type="NCBI Taxonomy" id="666681"/>
    <lineage>
        <taxon>Bacteria</taxon>
        <taxon>Pseudomonadati</taxon>
        <taxon>Pseudomonadota</taxon>
        <taxon>Betaproteobacteria</taxon>
        <taxon>Nitrosomonadales</taxon>
        <taxon>Methylophilaceae</taxon>
        <taxon>Methylotenera</taxon>
    </lineage>
</organism>
<evidence type="ECO:0000313" key="8">
    <source>
        <dbReference type="Proteomes" id="UP000000383"/>
    </source>
</evidence>
<feature type="domain" description="Cytochrome c" evidence="6">
    <location>
        <begin position="47"/>
        <end position="141"/>
    </location>
</feature>
<dbReference type="OrthoDB" id="5295318at2"/>
<dbReference type="EMBL" id="CP002056">
    <property type="protein sequence ID" value="ADI31147.1"/>
    <property type="molecule type" value="Genomic_DNA"/>
</dbReference>
<feature type="signal peptide" evidence="5">
    <location>
        <begin position="1"/>
        <end position="21"/>
    </location>
</feature>
<evidence type="ECO:0000256" key="1">
    <source>
        <dbReference type="ARBA" id="ARBA00022617"/>
    </source>
</evidence>
<dbReference type="GO" id="GO:0020037">
    <property type="term" value="F:heme binding"/>
    <property type="evidence" value="ECO:0007669"/>
    <property type="project" value="InterPro"/>
</dbReference>
<dbReference type="GO" id="GO:0046872">
    <property type="term" value="F:metal ion binding"/>
    <property type="evidence" value="ECO:0007669"/>
    <property type="project" value="UniProtKB-KW"/>
</dbReference>
<dbReference type="STRING" id="666681.M301_2794"/>
<dbReference type="InterPro" id="IPR009056">
    <property type="entry name" value="Cyt_c-like_dom"/>
</dbReference>
<evidence type="ECO:0000256" key="2">
    <source>
        <dbReference type="ARBA" id="ARBA00022723"/>
    </source>
</evidence>
<dbReference type="GO" id="GO:0009055">
    <property type="term" value="F:electron transfer activity"/>
    <property type="evidence" value="ECO:0007669"/>
    <property type="project" value="InterPro"/>
</dbReference>
<protein>
    <recommendedName>
        <fullName evidence="6">Cytochrome c domain-containing protein</fullName>
    </recommendedName>
</protein>
<evidence type="ECO:0000313" key="7">
    <source>
        <dbReference type="EMBL" id="ADI31147.1"/>
    </source>
</evidence>
<dbReference type="KEGG" id="meh:M301_2794"/>
<keyword evidence="1 4" id="KW-0349">Heme</keyword>
<dbReference type="AlphaFoldDB" id="D7DPN4"/>
<dbReference type="Gene3D" id="1.10.760.10">
    <property type="entry name" value="Cytochrome c-like domain"/>
    <property type="match status" value="1"/>
</dbReference>
<keyword evidence="3 4" id="KW-0408">Iron</keyword>